<protein>
    <recommendedName>
        <fullName evidence="1">Reverse transcriptase/retrotransposon-derived protein RNase H-like domain-containing protein</fullName>
    </recommendedName>
</protein>
<dbReference type="InterPro" id="IPR043502">
    <property type="entry name" value="DNA/RNA_pol_sf"/>
</dbReference>
<feature type="domain" description="Reverse transcriptase/retrotransposon-derived protein RNase H-like" evidence="1">
    <location>
        <begin position="3"/>
        <end position="62"/>
    </location>
</feature>
<dbReference type="Proteomes" id="UP000078542">
    <property type="component" value="Unassembled WGS sequence"/>
</dbReference>
<reference evidence="2 3" key="1">
    <citation type="submission" date="2016-03" db="EMBL/GenBank/DDBJ databases">
        <title>Cyphomyrmex costatus WGS genome.</title>
        <authorList>
            <person name="Nygaard S."/>
            <person name="Hu H."/>
            <person name="Boomsma J."/>
            <person name="Zhang G."/>
        </authorList>
    </citation>
    <scope>NUCLEOTIDE SEQUENCE [LARGE SCALE GENOMIC DNA]</scope>
    <source>
        <strain evidence="2">MS0001</strain>
        <tissue evidence="2">Whole body</tissue>
    </source>
</reference>
<dbReference type="SUPFAM" id="SSF56672">
    <property type="entry name" value="DNA/RNA polymerases"/>
    <property type="match status" value="1"/>
</dbReference>
<evidence type="ECO:0000259" key="1">
    <source>
        <dbReference type="Pfam" id="PF17919"/>
    </source>
</evidence>
<organism evidence="2 3">
    <name type="scientific">Cyphomyrmex costatus</name>
    <dbReference type="NCBI Taxonomy" id="456900"/>
    <lineage>
        <taxon>Eukaryota</taxon>
        <taxon>Metazoa</taxon>
        <taxon>Ecdysozoa</taxon>
        <taxon>Arthropoda</taxon>
        <taxon>Hexapoda</taxon>
        <taxon>Insecta</taxon>
        <taxon>Pterygota</taxon>
        <taxon>Neoptera</taxon>
        <taxon>Endopterygota</taxon>
        <taxon>Hymenoptera</taxon>
        <taxon>Apocrita</taxon>
        <taxon>Aculeata</taxon>
        <taxon>Formicoidea</taxon>
        <taxon>Formicidae</taxon>
        <taxon>Myrmicinae</taxon>
        <taxon>Cyphomyrmex</taxon>
    </lineage>
</organism>
<dbReference type="STRING" id="456900.A0A151ICJ6"/>
<sequence length="132" mass="14624">MSLIQEPVLILYRAEAETELHTDAAALGFGAILMQINAEDQRFYPVHYASWKTTDAETQITPGSKIGAKFLGPYEITKVLRGDRYGEHEGPRTTSTSADHIKRWLSPECMSDEFSDDDDAVDAALTTSEADI</sequence>
<evidence type="ECO:0000313" key="3">
    <source>
        <dbReference type="Proteomes" id="UP000078542"/>
    </source>
</evidence>
<dbReference type="InterPro" id="IPR041577">
    <property type="entry name" value="RT_RNaseH_2"/>
</dbReference>
<gene>
    <name evidence="2" type="ORF">ALC62_11977</name>
</gene>
<dbReference type="AlphaFoldDB" id="A0A151ICJ6"/>
<dbReference type="EMBL" id="KQ978069">
    <property type="protein sequence ID" value="KYM97372.1"/>
    <property type="molecule type" value="Genomic_DNA"/>
</dbReference>
<keyword evidence="3" id="KW-1185">Reference proteome</keyword>
<dbReference type="Pfam" id="PF17919">
    <property type="entry name" value="RT_RNaseH_2"/>
    <property type="match status" value="1"/>
</dbReference>
<dbReference type="GO" id="GO:0071897">
    <property type="term" value="P:DNA biosynthetic process"/>
    <property type="evidence" value="ECO:0007669"/>
    <property type="project" value="UniProtKB-ARBA"/>
</dbReference>
<accession>A0A151ICJ6</accession>
<evidence type="ECO:0000313" key="2">
    <source>
        <dbReference type="EMBL" id="KYM97372.1"/>
    </source>
</evidence>
<name>A0A151ICJ6_9HYME</name>
<proteinExistence type="predicted"/>